<dbReference type="CDD" id="cd19857">
    <property type="entry name" value="DSRM_STAU_rpt1"/>
    <property type="match status" value="1"/>
</dbReference>
<evidence type="ECO:0000256" key="2">
    <source>
        <dbReference type="PROSITE-ProRule" id="PRU00266"/>
    </source>
</evidence>
<feature type="domain" description="DRBM" evidence="4">
    <location>
        <begin position="614"/>
        <end position="682"/>
    </location>
</feature>
<organism evidence="5 6">
    <name type="scientific">Papilio xuthus</name>
    <name type="common">Asian swallowtail butterfly</name>
    <dbReference type="NCBI Taxonomy" id="66420"/>
    <lineage>
        <taxon>Eukaryota</taxon>
        <taxon>Metazoa</taxon>
        <taxon>Ecdysozoa</taxon>
        <taxon>Arthropoda</taxon>
        <taxon>Hexapoda</taxon>
        <taxon>Insecta</taxon>
        <taxon>Pterygota</taxon>
        <taxon>Neoptera</taxon>
        <taxon>Endopterygota</taxon>
        <taxon>Lepidoptera</taxon>
        <taxon>Glossata</taxon>
        <taxon>Ditrysia</taxon>
        <taxon>Papilionoidea</taxon>
        <taxon>Papilionidae</taxon>
        <taxon>Papilioninae</taxon>
        <taxon>Papilio</taxon>
    </lineage>
</organism>
<dbReference type="Proteomes" id="UP000053268">
    <property type="component" value="Unassembled WGS sequence"/>
</dbReference>
<protein>
    <submittedName>
        <fullName evidence="5">Double-stranded RNA-binding protein Staufen-like 2</fullName>
    </submittedName>
</protein>
<dbReference type="SUPFAM" id="SSF54768">
    <property type="entry name" value="dsRNA-binding domain-like"/>
    <property type="match status" value="4"/>
</dbReference>
<feature type="compositionally biased region" description="Polar residues" evidence="3">
    <location>
        <begin position="176"/>
        <end position="185"/>
    </location>
</feature>
<dbReference type="GO" id="GO:0010494">
    <property type="term" value="C:cytoplasmic stress granule"/>
    <property type="evidence" value="ECO:0007669"/>
    <property type="project" value="TreeGrafter"/>
</dbReference>
<feature type="compositionally biased region" description="Basic residues" evidence="3">
    <location>
        <begin position="573"/>
        <end position="582"/>
    </location>
</feature>
<dbReference type="GO" id="GO:0010468">
    <property type="term" value="P:regulation of gene expression"/>
    <property type="evidence" value="ECO:0007669"/>
    <property type="project" value="UniProtKB-ARBA"/>
</dbReference>
<evidence type="ECO:0000313" key="6">
    <source>
        <dbReference type="Proteomes" id="UP000053268"/>
    </source>
</evidence>
<feature type="region of interest" description="Disordered" evidence="3">
    <location>
        <begin position="111"/>
        <end position="164"/>
    </location>
</feature>
<feature type="region of interest" description="Disordered" evidence="3">
    <location>
        <begin position="176"/>
        <end position="259"/>
    </location>
</feature>
<feature type="region of interest" description="Disordered" evidence="3">
    <location>
        <begin position="452"/>
        <end position="483"/>
    </location>
</feature>
<evidence type="ECO:0000256" key="3">
    <source>
        <dbReference type="SAM" id="MobiDB-lite"/>
    </source>
</evidence>
<feature type="region of interest" description="Disordered" evidence="3">
    <location>
        <begin position="1"/>
        <end position="37"/>
    </location>
</feature>
<dbReference type="PANTHER" id="PTHR46054">
    <property type="entry name" value="MATERNAL EFFECT PROTEIN STAUFEN"/>
    <property type="match status" value="1"/>
</dbReference>
<dbReference type="FunFam" id="3.30.160.20:FF:000007">
    <property type="entry name" value="Double-stranded RNA-binding protein Staufen homolog 1"/>
    <property type="match status" value="2"/>
</dbReference>
<feature type="compositionally biased region" description="Low complexity" evidence="3">
    <location>
        <begin position="231"/>
        <end position="240"/>
    </location>
</feature>
<feature type="region of interest" description="Disordered" evidence="3">
    <location>
        <begin position="50"/>
        <end position="87"/>
    </location>
</feature>
<feature type="compositionally biased region" description="Low complexity" evidence="3">
    <location>
        <begin position="211"/>
        <end position="220"/>
    </location>
</feature>
<dbReference type="EMBL" id="KQ459606">
    <property type="protein sequence ID" value="KPI91807.1"/>
    <property type="molecule type" value="Genomic_DNA"/>
</dbReference>
<dbReference type="GO" id="GO:0005886">
    <property type="term" value="C:plasma membrane"/>
    <property type="evidence" value="ECO:0007669"/>
    <property type="project" value="TreeGrafter"/>
</dbReference>
<dbReference type="AlphaFoldDB" id="A0A194PEV3"/>
<dbReference type="GO" id="GO:0008298">
    <property type="term" value="P:intracellular mRNA localization"/>
    <property type="evidence" value="ECO:0007669"/>
    <property type="project" value="TreeGrafter"/>
</dbReference>
<feature type="compositionally biased region" description="Low complexity" evidence="3">
    <location>
        <begin position="76"/>
        <end position="85"/>
    </location>
</feature>
<feature type="domain" description="DRBM" evidence="4">
    <location>
        <begin position="488"/>
        <end position="555"/>
    </location>
</feature>
<dbReference type="GO" id="GO:0043025">
    <property type="term" value="C:neuronal cell body"/>
    <property type="evidence" value="ECO:0007669"/>
    <property type="project" value="TreeGrafter"/>
</dbReference>
<dbReference type="GO" id="GO:0032839">
    <property type="term" value="C:dendrite cytoplasm"/>
    <property type="evidence" value="ECO:0007669"/>
    <property type="project" value="GOC"/>
</dbReference>
<dbReference type="STRING" id="66420.A0A194PEV3"/>
<proteinExistence type="predicted"/>
<feature type="region of interest" description="Disordered" evidence="3">
    <location>
        <begin position="689"/>
        <end position="708"/>
    </location>
</feature>
<feature type="compositionally biased region" description="Low complexity" evidence="3">
    <location>
        <begin position="23"/>
        <end position="35"/>
    </location>
</feature>
<feature type="domain" description="DRBM" evidence="4">
    <location>
        <begin position="421"/>
        <end position="456"/>
    </location>
</feature>
<feature type="compositionally biased region" description="Pro residues" evidence="3">
    <location>
        <begin position="221"/>
        <end position="230"/>
    </location>
</feature>
<accession>A0A194PEV3</accession>
<dbReference type="GO" id="GO:0003729">
    <property type="term" value="F:mRNA binding"/>
    <property type="evidence" value="ECO:0007669"/>
    <property type="project" value="TreeGrafter"/>
</dbReference>
<dbReference type="SMART" id="SM00358">
    <property type="entry name" value="DSRM"/>
    <property type="match status" value="4"/>
</dbReference>
<dbReference type="CDD" id="cd19859">
    <property type="entry name" value="DSRM_STAU_rpt3"/>
    <property type="match status" value="1"/>
</dbReference>
<dbReference type="PROSITE" id="PS50137">
    <property type="entry name" value="DS_RBD"/>
    <property type="match status" value="4"/>
</dbReference>
<dbReference type="InterPro" id="IPR051740">
    <property type="entry name" value="DRBM-containing_protein"/>
</dbReference>
<reference evidence="5 6" key="1">
    <citation type="journal article" date="2015" name="Nat. Commun.">
        <title>Outbred genome sequencing and CRISPR/Cas9 gene editing in butterflies.</title>
        <authorList>
            <person name="Li X."/>
            <person name="Fan D."/>
            <person name="Zhang W."/>
            <person name="Liu G."/>
            <person name="Zhang L."/>
            <person name="Zhao L."/>
            <person name="Fang X."/>
            <person name="Chen L."/>
            <person name="Dong Y."/>
            <person name="Chen Y."/>
            <person name="Ding Y."/>
            <person name="Zhao R."/>
            <person name="Feng M."/>
            <person name="Zhu Y."/>
            <person name="Feng Y."/>
            <person name="Jiang X."/>
            <person name="Zhu D."/>
            <person name="Xiang H."/>
            <person name="Feng X."/>
            <person name="Li S."/>
            <person name="Wang J."/>
            <person name="Zhang G."/>
            <person name="Kronforst M.R."/>
            <person name="Wang W."/>
        </authorList>
    </citation>
    <scope>NUCLEOTIDE SEQUENCE [LARGE SCALE GENOMIC DNA]</scope>
    <source>
        <strain evidence="5">Ya'a_city_454_Px</strain>
        <tissue evidence="5">Whole body</tissue>
    </source>
</reference>
<evidence type="ECO:0000313" key="5">
    <source>
        <dbReference type="EMBL" id="KPI91807.1"/>
    </source>
</evidence>
<dbReference type="GO" id="GO:0007281">
    <property type="term" value="P:germ cell development"/>
    <property type="evidence" value="ECO:0007669"/>
    <property type="project" value="TreeGrafter"/>
</dbReference>
<dbReference type="Gene3D" id="3.30.160.20">
    <property type="match status" value="4"/>
</dbReference>
<keyword evidence="6" id="KW-1185">Reference proteome</keyword>
<dbReference type="Pfam" id="PF00035">
    <property type="entry name" value="dsrm"/>
    <property type="match status" value="3"/>
</dbReference>
<dbReference type="GO" id="GO:0098964">
    <property type="term" value="P:anterograde dendritic transport of messenger ribonucleoprotein complex"/>
    <property type="evidence" value="ECO:0007669"/>
    <property type="project" value="TreeGrafter"/>
</dbReference>
<keyword evidence="1 2" id="KW-0694">RNA-binding</keyword>
<sequence>MMHHPNMHHQPMSGHPPQHLAGHQAMPSHHQMPPHQMHRENRHVTLTRMAMGPSGAHGQSLGGLGALGVHQHHAPPRAQHAQHAQHNIRAMSHHPPAQHHPIQPIKQLRRPYGVSSGNAHPYGPSGVMPQYPGPQPHQPPSTQPAHNTHTGLCRPSSPLMGQAKLSNFGQFDSNTTKVASASTNPAAHAGSTAREGEEGAAKAPETEAGDVPAPASASLAPAPPPVPAGPAPSTVAGPAPANAPAPAGPPAAQANSKEKTPMCLVNELARYNKIKHQYRLTSETGPAHKKVFTVTLRLGETEEYTAEGSSIKRAQHAAASAALTGTTFPPPPPRIPPPHAPHAALHRHAGAVMPTVELNALAMKLCQPAVYTSLQPLAGAPRARSRPPPYRLPHAPLPPHPSLVPPVPPAYPRMLGPGLVYRVRVSVGGRVWMGEGATPQAARHDAAARALHDLRPNPPPDPDADNGTLPHADDGDSGSDILNSEIKSPVSLVHELALKRNLSVQFSVKSERGPPHMRVFVTVCTVGDMETEGEGNGKKVSKRRAAELMLEEMRRRWPPAALRARPAQDRRRPQPAKKRPRNLIKENKFGCPNGNGVGVGNGAAGSAAAAAADNPISRLALARHAARARSPQYRVVEERGAARRREFLVQCDAPPHRATGLGPNKKTAKRRAAQNVLLAMEMANGGETVAPAGDNSKVNSAADTKPNIDIKRKENEPVASSVSVMGGAGSEVRQPVPGVLMMDYHQRSVQPHHKANAN</sequence>
<gene>
    <name evidence="5" type="ORF">RR46_15311</name>
</gene>
<name>A0A194PEV3_PAPXU</name>
<dbReference type="PANTHER" id="PTHR46054:SF3">
    <property type="entry name" value="MATERNAL EFFECT PROTEIN STAUFEN"/>
    <property type="match status" value="1"/>
</dbReference>
<feature type="region of interest" description="Disordered" evidence="3">
    <location>
        <begin position="561"/>
        <end position="589"/>
    </location>
</feature>
<evidence type="ECO:0000259" key="4">
    <source>
        <dbReference type="PROSITE" id="PS50137"/>
    </source>
</evidence>
<feature type="domain" description="DRBM" evidence="4">
    <location>
        <begin position="260"/>
        <end position="323"/>
    </location>
</feature>
<feature type="compositionally biased region" description="Pro residues" evidence="3">
    <location>
        <begin position="131"/>
        <end position="142"/>
    </location>
</feature>
<dbReference type="GO" id="GO:0003725">
    <property type="term" value="F:double-stranded RNA binding"/>
    <property type="evidence" value="ECO:0007669"/>
    <property type="project" value="TreeGrafter"/>
</dbReference>
<dbReference type="InterPro" id="IPR014720">
    <property type="entry name" value="dsRBD_dom"/>
</dbReference>
<dbReference type="GO" id="GO:0035418">
    <property type="term" value="P:protein localization to synapse"/>
    <property type="evidence" value="ECO:0007669"/>
    <property type="project" value="TreeGrafter"/>
</dbReference>
<evidence type="ECO:0000256" key="1">
    <source>
        <dbReference type="ARBA" id="ARBA00022884"/>
    </source>
</evidence>